<protein>
    <recommendedName>
        <fullName evidence="5">DUF262 domain-containing protein</fullName>
    </recommendedName>
</protein>
<dbReference type="Pfam" id="PF03235">
    <property type="entry name" value="GmrSD_N"/>
    <property type="match status" value="1"/>
</dbReference>
<dbReference type="InterPro" id="IPR011089">
    <property type="entry name" value="GmrSD_C"/>
</dbReference>
<feature type="domain" description="GmrSD restriction endonucleases C-terminal" evidence="2">
    <location>
        <begin position="416"/>
        <end position="549"/>
    </location>
</feature>
<accession>A0A7Y9I675</accession>
<comment type="caution">
    <text evidence="3">The sequence shown here is derived from an EMBL/GenBank/DDBJ whole genome shotgun (WGS) entry which is preliminary data.</text>
</comment>
<evidence type="ECO:0000259" key="1">
    <source>
        <dbReference type="Pfam" id="PF03235"/>
    </source>
</evidence>
<feature type="domain" description="GmrSD restriction endonucleases N-terminal" evidence="1">
    <location>
        <begin position="13"/>
        <end position="230"/>
    </location>
</feature>
<evidence type="ECO:0000259" key="2">
    <source>
        <dbReference type="Pfam" id="PF07510"/>
    </source>
</evidence>
<dbReference type="EMBL" id="JACCBU010000001">
    <property type="protein sequence ID" value="NYE70985.1"/>
    <property type="molecule type" value="Genomic_DNA"/>
</dbReference>
<reference evidence="3 4" key="1">
    <citation type="submission" date="2020-07" db="EMBL/GenBank/DDBJ databases">
        <title>Sequencing the genomes of 1000 actinobacteria strains.</title>
        <authorList>
            <person name="Klenk H.-P."/>
        </authorList>
    </citation>
    <scope>NUCLEOTIDE SEQUENCE [LARGE SCALE GENOMIC DNA]</scope>
    <source>
        <strain evidence="3 4">DSM 22083</strain>
    </source>
</reference>
<evidence type="ECO:0000313" key="4">
    <source>
        <dbReference type="Proteomes" id="UP000569914"/>
    </source>
</evidence>
<dbReference type="AlphaFoldDB" id="A0A7Y9I675"/>
<dbReference type="RefSeq" id="WP_179750835.1">
    <property type="nucleotide sequence ID" value="NZ_JACCBU010000001.1"/>
</dbReference>
<dbReference type="Pfam" id="PF07510">
    <property type="entry name" value="GmrSD_C"/>
    <property type="match status" value="1"/>
</dbReference>
<proteinExistence type="predicted"/>
<keyword evidence="4" id="KW-1185">Reference proteome</keyword>
<sequence length="558" mass="63850">MTQELKAHEEPLQKVFSSDYDFRIPPYQRPYRWQTDQAIQLLDDLEHTLERSDNEPYFLGSLVLVEAGKDIYDVIDGQQRLTTLTILFGALRDLSTDDVYGRALGAYVTEPGNPVTRTPSKPRLLLREQEAEFFQSYVQNPGKIAVLVGLSDNAADTESKRAIRDNAKVLHERLSAWGEDRRQELATLMTTNTYLVVVATANLDSAYRIFSVMNARGLDLAPTDIFKSEVMSKFPADSDYAKRWEDAEAVLGSEGFTDLFRDVRTIVSGKLPRQELLKEFPDQVLNGYLTAGAAANFVDDLILPYSRAFERTVVQDFGHGAEWEAVNHRLQRLAMIDNKDWRPAALWALKEHSDDAEFLATFLDRLERLAASFLMRGVYTTPRITRYLDLVNELKAGKELSAPALELTDEERRETRNAINGQIYRMQTRRARYVMLRLDELLAKDPGATYKHSIISIEHVLPQTPAEGSQWLADFTEEQRDDWTHRLGNLLLLNRRKNSQARNYDFAAKKSRYFGGVKGSSVFALTTQVLEYETWTPDVIEARQKQLVDLLVHEWQVD</sequence>
<dbReference type="PANTHER" id="PTHR35149">
    <property type="entry name" value="SLL5132 PROTEIN"/>
    <property type="match status" value="1"/>
</dbReference>
<name>A0A7Y9I675_9ACTN</name>
<dbReference type="PANTHER" id="PTHR35149:SF2">
    <property type="entry name" value="DUF262 DOMAIN-CONTAINING PROTEIN"/>
    <property type="match status" value="1"/>
</dbReference>
<organism evidence="3 4">
    <name type="scientific">Microlunatus parietis</name>
    <dbReference type="NCBI Taxonomy" id="682979"/>
    <lineage>
        <taxon>Bacteria</taxon>
        <taxon>Bacillati</taxon>
        <taxon>Actinomycetota</taxon>
        <taxon>Actinomycetes</taxon>
        <taxon>Propionibacteriales</taxon>
        <taxon>Propionibacteriaceae</taxon>
        <taxon>Microlunatus</taxon>
    </lineage>
</organism>
<dbReference type="InterPro" id="IPR004919">
    <property type="entry name" value="GmrSD_N"/>
</dbReference>
<evidence type="ECO:0008006" key="5">
    <source>
        <dbReference type="Google" id="ProtNLM"/>
    </source>
</evidence>
<dbReference type="Proteomes" id="UP000569914">
    <property type="component" value="Unassembled WGS sequence"/>
</dbReference>
<evidence type="ECO:0000313" key="3">
    <source>
        <dbReference type="EMBL" id="NYE70985.1"/>
    </source>
</evidence>
<gene>
    <name evidence="3" type="ORF">BKA15_002314</name>
</gene>